<dbReference type="Pfam" id="PF00561">
    <property type="entry name" value="Abhydrolase_1"/>
    <property type="match status" value="1"/>
</dbReference>
<keyword evidence="4" id="KW-0274">FAD</keyword>
<protein>
    <recommendedName>
        <fullName evidence="7">AB hydrolase-1 domain-containing protein</fullName>
    </recommendedName>
</protein>
<dbReference type="InterPro" id="IPR029058">
    <property type="entry name" value="AB_hydrolase_fold"/>
</dbReference>
<dbReference type="PANTHER" id="PTHR47470:SF1">
    <property type="entry name" value="FAD-DEPENDENT OXIDOREDUCTASE 2 FAD BINDING DOMAIN-CONTAINING PROTEIN"/>
    <property type="match status" value="1"/>
</dbReference>
<comment type="cofactor">
    <cofactor evidence="1">
        <name>FAD</name>
        <dbReference type="ChEBI" id="CHEBI:57692"/>
    </cofactor>
</comment>
<keyword evidence="3" id="KW-0285">Flavoprotein</keyword>
<evidence type="ECO:0000313" key="8">
    <source>
        <dbReference type="EMBL" id="GAA1270099.1"/>
    </source>
</evidence>
<dbReference type="Gene3D" id="3.40.50.1820">
    <property type="entry name" value="alpha/beta hydrolase"/>
    <property type="match status" value="1"/>
</dbReference>
<evidence type="ECO:0000256" key="3">
    <source>
        <dbReference type="ARBA" id="ARBA00022630"/>
    </source>
</evidence>
<dbReference type="Proteomes" id="UP001500037">
    <property type="component" value="Unassembled WGS sequence"/>
</dbReference>
<feature type="compositionally biased region" description="Pro residues" evidence="6">
    <location>
        <begin position="1"/>
        <end position="10"/>
    </location>
</feature>
<reference evidence="8 9" key="1">
    <citation type="journal article" date="2019" name="Int. J. Syst. Evol. Microbiol.">
        <title>The Global Catalogue of Microorganisms (GCM) 10K type strain sequencing project: providing services to taxonomists for standard genome sequencing and annotation.</title>
        <authorList>
            <consortium name="The Broad Institute Genomics Platform"/>
            <consortium name="The Broad Institute Genome Sequencing Center for Infectious Disease"/>
            <person name="Wu L."/>
            <person name="Ma J."/>
        </authorList>
    </citation>
    <scope>NUCLEOTIDE SEQUENCE [LARGE SCALE GENOMIC DNA]</scope>
    <source>
        <strain evidence="8 9">JCM 13004</strain>
    </source>
</reference>
<feature type="region of interest" description="Disordered" evidence="6">
    <location>
        <begin position="1"/>
        <end position="52"/>
    </location>
</feature>
<comment type="similarity">
    <text evidence="2">Belongs to the GMC oxidoreductase family.</text>
</comment>
<keyword evidence="5" id="KW-0560">Oxidoreductase</keyword>
<evidence type="ECO:0000256" key="6">
    <source>
        <dbReference type="SAM" id="MobiDB-lite"/>
    </source>
</evidence>
<feature type="compositionally biased region" description="Low complexity" evidence="6">
    <location>
        <begin position="11"/>
        <end position="25"/>
    </location>
</feature>
<dbReference type="EMBL" id="BAAALF010000206">
    <property type="protein sequence ID" value="GAA1270099.1"/>
    <property type="molecule type" value="Genomic_DNA"/>
</dbReference>
<evidence type="ECO:0000313" key="9">
    <source>
        <dbReference type="Proteomes" id="UP001500037"/>
    </source>
</evidence>
<evidence type="ECO:0000256" key="2">
    <source>
        <dbReference type="ARBA" id="ARBA00010790"/>
    </source>
</evidence>
<feature type="compositionally biased region" description="Low complexity" evidence="6">
    <location>
        <begin position="33"/>
        <end position="45"/>
    </location>
</feature>
<sequence>MTGLPRPGPLLRPGSVPRRGPLLRPTTRRPGRGTDPAAGRATTRPTTRRDHVTEVRPLTALDGRPLTLVHVQGRHPPTRGPVLVAHGAGVRAELFRPPLPHTFVDALIDDGWDVWLLNWRASIDLDPVPWTLDQAAAFDHPAAVAHIRAATGADRLKAVVHCQGSTSFMMALAAGLLPELETVVSNAVSLHPVVPDLSSFKIGRVAPLVARALPYLSPAWGDRPEGLLSRLIVRFVRATHPECRNSVCRMVSFTYGTGRPALWSHANLDDATHEWIRGEFADVPMTFFAQMNRCIRAGHLVATGDVAGLPRSFVARAPSTDARIVLLGGEQNRCFLAESQRRTFDFLQRHRPGRDSLYLLPGYGHLDVFLGRRAALDTYPLILKELAH</sequence>
<name>A0ABN1WWU4_9ACTN</name>
<organism evidence="8 9">
    <name type="scientific">Kitasatospora nipponensis</name>
    <dbReference type="NCBI Taxonomy" id="258049"/>
    <lineage>
        <taxon>Bacteria</taxon>
        <taxon>Bacillati</taxon>
        <taxon>Actinomycetota</taxon>
        <taxon>Actinomycetes</taxon>
        <taxon>Kitasatosporales</taxon>
        <taxon>Streptomycetaceae</taxon>
        <taxon>Kitasatospora</taxon>
    </lineage>
</organism>
<gene>
    <name evidence="8" type="ORF">GCM10009665_68100</name>
</gene>
<dbReference type="RefSeq" id="WP_344446040.1">
    <property type="nucleotide sequence ID" value="NZ_BAAALF010000206.1"/>
</dbReference>
<dbReference type="InterPro" id="IPR052542">
    <property type="entry name" value="Cholesterol_Oxidase"/>
</dbReference>
<accession>A0ABN1WWU4</accession>
<evidence type="ECO:0000256" key="4">
    <source>
        <dbReference type="ARBA" id="ARBA00022827"/>
    </source>
</evidence>
<keyword evidence="9" id="KW-1185">Reference proteome</keyword>
<evidence type="ECO:0000259" key="7">
    <source>
        <dbReference type="Pfam" id="PF00561"/>
    </source>
</evidence>
<evidence type="ECO:0000256" key="1">
    <source>
        <dbReference type="ARBA" id="ARBA00001974"/>
    </source>
</evidence>
<evidence type="ECO:0000256" key="5">
    <source>
        <dbReference type="ARBA" id="ARBA00023002"/>
    </source>
</evidence>
<proteinExistence type="inferred from homology"/>
<feature type="domain" description="AB hydrolase-1" evidence="7">
    <location>
        <begin position="81"/>
        <end position="201"/>
    </location>
</feature>
<dbReference type="InterPro" id="IPR000073">
    <property type="entry name" value="AB_hydrolase_1"/>
</dbReference>
<dbReference type="PANTHER" id="PTHR47470">
    <property type="entry name" value="CHOLESTEROL OXIDASE"/>
    <property type="match status" value="1"/>
</dbReference>
<dbReference type="SUPFAM" id="SSF53474">
    <property type="entry name" value="alpha/beta-Hydrolases"/>
    <property type="match status" value="1"/>
</dbReference>
<comment type="caution">
    <text evidence="8">The sequence shown here is derived from an EMBL/GenBank/DDBJ whole genome shotgun (WGS) entry which is preliminary data.</text>
</comment>